<dbReference type="AlphaFoldDB" id="A0A9K3D8B1"/>
<evidence type="ECO:0000313" key="1">
    <source>
        <dbReference type="EMBL" id="GIQ91023.1"/>
    </source>
</evidence>
<dbReference type="EMBL" id="BDIP01007020">
    <property type="protein sequence ID" value="GIQ91023.1"/>
    <property type="molecule type" value="Genomic_DNA"/>
</dbReference>
<dbReference type="Proteomes" id="UP000265618">
    <property type="component" value="Unassembled WGS sequence"/>
</dbReference>
<evidence type="ECO:0000313" key="2">
    <source>
        <dbReference type="Proteomes" id="UP000265618"/>
    </source>
</evidence>
<feature type="non-terminal residue" evidence="1">
    <location>
        <position position="1"/>
    </location>
</feature>
<sequence length="71" mass="7809">FCAHPSENTTAFLRLLTLDPGFVTVLPASVSPGDLSDTVIWLTKQRDCKFGKSGCISTDNRERPPHAEHIL</sequence>
<reference evidence="1 2" key="1">
    <citation type="journal article" date="2018" name="PLoS ONE">
        <title>The draft genome of Kipferlia bialata reveals reductive genome evolution in fornicate parasites.</title>
        <authorList>
            <person name="Tanifuji G."/>
            <person name="Takabayashi S."/>
            <person name="Kume K."/>
            <person name="Takagi M."/>
            <person name="Nakayama T."/>
            <person name="Kamikawa R."/>
            <person name="Inagaki Y."/>
            <person name="Hashimoto T."/>
        </authorList>
    </citation>
    <scope>NUCLEOTIDE SEQUENCE [LARGE SCALE GENOMIC DNA]</scope>
    <source>
        <strain evidence="1">NY0173</strain>
    </source>
</reference>
<proteinExistence type="predicted"/>
<accession>A0A9K3D8B1</accession>
<keyword evidence="2" id="KW-1185">Reference proteome</keyword>
<comment type="caution">
    <text evidence="1">The sequence shown here is derived from an EMBL/GenBank/DDBJ whole genome shotgun (WGS) entry which is preliminary data.</text>
</comment>
<organism evidence="1 2">
    <name type="scientific">Kipferlia bialata</name>
    <dbReference type="NCBI Taxonomy" id="797122"/>
    <lineage>
        <taxon>Eukaryota</taxon>
        <taxon>Metamonada</taxon>
        <taxon>Carpediemonas-like organisms</taxon>
        <taxon>Kipferlia</taxon>
    </lineage>
</organism>
<name>A0A9K3D8B1_9EUKA</name>
<protein>
    <submittedName>
        <fullName evidence="1">Uncharacterized protein</fullName>
    </submittedName>
</protein>
<gene>
    <name evidence="1" type="ORF">KIPB_014064</name>
</gene>